<keyword evidence="4" id="KW-0472">Membrane</keyword>
<comment type="subcellular location">
    <subcellularLocation>
        <location evidence="4">Cell inner membrane</location>
        <topology evidence="4">Single-pass membrane protein</topology>
        <orientation evidence="4">Cytoplasmic side</orientation>
    </subcellularLocation>
</comment>
<feature type="binding site" evidence="4">
    <location>
        <position position="374"/>
    </location>
    <ligand>
        <name>Fe cation</name>
        <dbReference type="ChEBI" id="CHEBI:24875"/>
    </ligand>
</feature>
<dbReference type="InterPro" id="IPR030865">
    <property type="entry name" value="LapB"/>
</dbReference>
<dbReference type="NCBIfam" id="NF008753">
    <property type="entry name" value="PRK11788.1-1"/>
    <property type="match status" value="1"/>
</dbReference>
<dbReference type="Pfam" id="PF13176">
    <property type="entry name" value="TPR_7"/>
    <property type="match status" value="1"/>
</dbReference>
<dbReference type="HAMAP" id="MF_00994">
    <property type="entry name" value="LPS_assembly_LapB"/>
    <property type="match status" value="1"/>
</dbReference>
<dbReference type="NCBIfam" id="NF008757">
    <property type="entry name" value="PRK11788.1-5"/>
    <property type="match status" value="1"/>
</dbReference>
<dbReference type="PANTHER" id="PTHR45586">
    <property type="entry name" value="TPR REPEAT-CONTAINING PROTEIN PA4667"/>
    <property type="match status" value="1"/>
</dbReference>
<keyword evidence="4" id="KW-1133">Transmembrane helix</keyword>
<gene>
    <name evidence="4" type="primary">lapB</name>
    <name evidence="6" type="ORF">NVI5450_3578</name>
</gene>
<feature type="domain" description="LapB rubredoxin metal binding" evidence="5">
    <location>
        <begin position="355"/>
        <end position="382"/>
    </location>
</feature>
<dbReference type="InterPro" id="IPR041166">
    <property type="entry name" value="Rubredoxin_2"/>
</dbReference>
<dbReference type="InterPro" id="IPR051012">
    <property type="entry name" value="CellSynth/LPSAsmb/PSIAsmb"/>
</dbReference>
<evidence type="ECO:0000256" key="2">
    <source>
        <dbReference type="ARBA" id="ARBA00022737"/>
    </source>
</evidence>
<evidence type="ECO:0000313" key="6">
    <source>
        <dbReference type="EMBL" id="SGZ10486.1"/>
    </source>
</evidence>
<evidence type="ECO:0000256" key="1">
    <source>
        <dbReference type="ARBA" id="ARBA00022723"/>
    </source>
</evidence>
<proteinExistence type="inferred from homology"/>
<dbReference type="AlphaFoldDB" id="A0A1L0ADN0"/>
<accession>A0A1L0ADN0</accession>
<keyword evidence="3 4" id="KW-0802">TPR repeat</keyword>
<feature type="binding site" evidence="4">
    <location>
        <position position="360"/>
    </location>
    <ligand>
        <name>Fe cation</name>
        <dbReference type="ChEBI" id="CHEBI:24875"/>
    </ligand>
</feature>
<feature type="binding site" evidence="4">
    <location>
        <position position="357"/>
    </location>
    <ligand>
        <name>Fe cation</name>
        <dbReference type="ChEBI" id="CHEBI:24875"/>
    </ligand>
</feature>
<feature type="topological domain" description="Cytoplasmic" evidence="4">
    <location>
        <begin position="21"/>
        <end position="389"/>
    </location>
</feature>
<keyword evidence="6" id="KW-0808">Transferase</keyword>
<dbReference type="InterPro" id="IPR019734">
    <property type="entry name" value="TPR_rpt"/>
</dbReference>
<dbReference type="Proteomes" id="UP000183794">
    <property type="component" value="Unassembled WGS sequence"/>
</dbReference>
<dbReference type="OrthoDB" id="507476at2"/>
<name>A0A1L0ADN0_9GAMM</name>
<dbReference type="RefSeq" id="WP_075497806.1">
    <property type="nucleotide sequence ID" value="NZ_CAWRBC010000118.1"/>
</dbReference>
<reference evidence="6 7" key="1">
    <citation type="submission" date="2016-11" db="EMBL/GenBank/DDBJ databases">
        <authorList>
            <person name="Jaros S."/>
            <person name="Januszkiewicz K."/>
            <person name="Wedrychowicz H."/>
        </authorList>
    </citation>
    <scope>NUCLEOTIDE SEQUENCE [LARGE SCALE GENOMIC DNA]</scope>
    <source>
        <strain evidence="6">NVI 5450</strain>
    </source>
</reference>
<dbReference type="EMBL" id="FPLD01000101">
    <property type="protein sequence ID" value="SGZ10486.1"/>
    <property type="molecule type" value="Genomic_DNA"/>
</dbReference>
<evidence type="ECO:0000259" key="5">
    <source>
        <dbReference type="Pfam" id="PF18073"/>
    </source>
</evidence>
<dbReference type="Pfam" id="PF18073">
    <property type="entry name" value="Zn_ribbon_LapB"/>
    <property type="match status" value="1"/>
</dbReference>
<keyword evidence="2 4" id="KW-0677">Repeat</keyword>
<sequence>MFELLFLLLPVAAAYGWYMGRRNGRYLQQDKQHTMSREYVTGLNFLLSDQPDKAVDLFIDLLDVDSETIDTHLALGNLFRQRGEVQRAIKIHQNLIARPSLTHEQRNLALLQLARDYLAAGLVDRAEELFLKLIDEHDHRQTALSQLIIIYEQTKEWEQAIAIGIKLKKMGDTKIERKVAHFHCALAASTSLVNEPKKRLASLKKALQHDKQCVRASIMLADFYIEQNDYKKAIVWLEHVMTQDIDFVTEILQKLKDCYTEINNEDGFIHFLNDAQNNKAGISVAIALADFTVSSVGLEPAEKLILNQIVRTPTMKGFYHLMQYQEQAAEEGKAKESLAMLRSLVGEQLKLKPIYRCSKCGFSTKRIYWHCPSCKRWGSVKPIRGLDGE</sequence>
<keyword evidence="4" id="KW-1003">Cell membrane</keyword>
<dbReference type="SUPFAM" id="SSF48452">
    <property type="entry name" value="TPR-like"/>
    <property type="match status" value="1"/>
</dbReference>
<dbReference type="Gene3D" id="1.25.40.10">
    <property type="entry name" value="Tetratricopeptide repeat domain"/>
    <property type="match status" value="1"/>
</dbReference>
<dbReference type="Pfam" id="PF14559">
    <property type="entry name" value="TPR_19"/>
    <property type="match status" value="1"/>
</dbReference>
<dbReference type="GO" id="GO:0005506">
    <property type="term" value="F:iron ion binding"/>
    <property type="evidence" value="ECO:0007669"/>
    <property type="project" value="UniProtKB-UniRule"/>
</dbReference>
<keyword evidence="4" id="KW-0812">Transmembrane</keyword>
<dbReference type="InterPro" id="IPR011990">
    <property type="entry name" value="TPR-like_helical_dom_sf"/>
</dbReference>
<dbReference type="GO" id="GO:0046890">
    <property type="term" value="P:regulation of lipid biosynthetic process"/>
    <property type="evidence" value="ECO:0007669"/>
    <property type="project" value="UniProtKB-UniRule"/>
</dbReference>
<dbReference type="GO" id="GO:0008653">
    <property type="term" value="P:lipopolysaccharide metabolic process"/>
    <property type="evidence" value="ECO:0007669"/>
    <property type="project" value="InterPro"/>
</dbReference>
<dbReference type="Pfam" id="PF13432">
    <property type="entry name" value="TPR_16"/>
    <property type="match status" value="1"/>
</dbReference>
<comment type="similarity">
    <text evidence="4">Belongs to the LapB family.</text>
</comment>
<keyword evidence="4" id="KW-0997">Cell inner membrane</keyword>
<dbReference type="GO" id="GO:0009898">
    <property type="term" value="C:cytoplasmic side of plasma membrane"/>
    <property type="evidence" value="ECO:0007669"/>
    <property type="project" value="UniProtKB-UniRule"/>
</dbReference>
<evidence type="ECO:0000256" key="4">
    <source>
        <dbReference type="HAMAP-Rule" id="MF_00994"/>
    </source>
</evidence>
<feature type="binding site" evidence="4">
    <location>
        <position position="371"/>
    </location>
    <ligand>
        <name>Fe cation</name>
        <dbReference type="ChEBI" id="CHEBI:24875"/>
    </ligand>
</feature>
<evidence type="ECO:0000256" key="3">
    <source>
        <dbReference type="ARBA" id="ARBA00022803"/>
    </source>
</evidence>
<protein>
    <recommendedName>
        <fullName evidence="4">Lipopolysaccharide assembly protein B</fullName>
    </recommendedName>
</protein>
<keyword evidence="1 4" id="KW-0479">Metal-binding</keyword>
<organism evidence="6 7">
    <name type="scientific">Moritella viscosa</name>
    <dbReference type="NCBI Taxonomy" id="80854"/>
    <lineage>
        <taxon>Bacteria</taxon>
        <taxon>Pseudomonadati</taxon>
        <taxon>Pseudomonadota</taxon>
        <taxon>Gammaproteobacteria</taxon>
        <taxon>Alteromonadales</taxon>
        <taxon>Moritellaceae</taxon>
        <taxon>Moritella</taxon>
    </lineage>
</organism>
<evidence type="ECO:0000313" key="7">
    <source>
        <dbReference type="Proteomes" id="UP000183794"/>
    </source>
</evidence>
<keyword evidence="4" id="KW-0408">Iron</keyword>
<comment type="function">
    <text evidence="4">Modulates cellular lipopolysaccharide (LPS) levels by regulating LpxC, which is involved in lipid A biosynthesis. May act by modulating the proteolytic activity of FtsH towards LpxC. May also coordinate assembly of proteins involved in LPS synthesis at the plasma membrane.</text>
</comment>
<dbReference type="GO" id="GO:0016740">
    <property type="term" value="F:transferase activity"/>
    <property type="evidence" value="ECO:0007669"/>
    <property type="project" value="UniProtKB-KW"/>
</dbReference>
<dbReference type="PANTHER" id="PTHR45586:SF1">
    <property type="entry name" value="LIPOPOLYSACCHARIDE ASSEMBLY PROTEIN B"/>
    <property type="match status" value="1"/>
</dbReference>
<dbReference type="NCBIfam" id="NF008756">
    <property type="entry name" value="PRK11788.1-4"/>
    <property type="match status" value="1"/>
</dbReference>